<dbReference type="Gene3D" id="1.10.260.40">
    <property type="entry name" value="lambda repressor-like DNA-binding domains"/>
    <property type="match status" value="1"/>
</dbReference>
<dbReference type="InterPro" id="IPR001387">
    <property type="entry name" value="Cro/C1-type_HTH"/>
</dbReference>
<name>A0A6I4IG38_9FLAO</name>
<protein>
    <recommendedName>
        <fullName evidence="1">HTH cro/C1-type domain-containing protein</fullName>
    </recommendedName>
</protein>
<evidence type="ECO:0000259" key="1">
    <source>
        <dbReference type="PROSITE" id="PS50943"/>
    </source>
</evidence>
<dbReference type="Proteomes" id="UP000431264">
    <property type="component" value="Unassembled WGS sequence"/>
</dbReference>
<reference evidence="3" key="1">
    <citation type="submission" date="2019-05" db="EMBL/GenBank/DDBJ databases">
        <title>Flavobacterium profundi sp. nov., isolated from a deep-sea seamount.</title>
        <authorList>
            <person name="Zhang D.-C."/>
        </authorList>
    </citation>
    <scope>NUCLEOTIDE SEQUENCE [LARGE SCALE GENOMIC DNA]</scope>
    <source>
        <strain evidence="3">TP390</strain>
    </source>
</reference>
<proteinExistence type="predicted"/>
<dbReference type="EMBL" id="WQLW01000003">
    <property type="protein sequence ID" value="MVO08635.1"/>
    <property type="molecule type" value="Genomic_DNA"/>
</dbReference>
<dbReference type="GO" id="GO:0003677">
    <property type="term" value="F:DNA binding"/>
    <property type="evidence" value="ECO:0007669"/>
    <property type="project" value="InterPro"/>
</dbReference>
<evidence type="ECO:0000313" key="2">
    <source>
        <dbReference type="EMBL" id="MVO08635.1"/>
    </source>
</evidence>
<keyword evidence="3" id="KW-1185">Reference proteome</keyword>
<dbReference type="InterPro" id="IPR010982">
    <property type="entry name" value="Lambda_DNA-bd_dom_sf"/>
</dbReference>
<dbReference type="CDD" id="cd00093">
    <property type="entry name" value="HTH_XRE"/>
    <property type="match status" value="1"/>
</dbReference>
<dbReference type="OrthoDB" id="1366976at2"/>
<sequence length="171" mass="19706">MKDRKIFETPLLFSQEEMALLLGITRSSWSMYVSGLRSIPADATLKLAKLLQSAAQLPLATPELSHRTVQEGKKKEMLQQELAKNKWETEVVERKLAKMQKQFQEAENTLQFVSVHESLGDLNEQEVCILQNVKNRALTQVEKNGLHLQAQYQRQLLALKSYQKQLEKEIK</sequence>
<accession>A0A6I4IG38</accession>
<comment type="caution">
    <text evidence="2">The sequence shown here is derived from an EMBL/GenBank/DDBJ whole genome shotgun (WGS) entry which is preliminary data.</text>
</comment>
<feature type="domain" description="HTH cro/C1-type" evidence="1">
    <location>
        <begin position="14"/>
        <end position="57"/>
    </location>
</feature>
<gene>
    <name evidence="2" type="ORF">GOQ30_05590</name>
</gene>
<dbReference type="SUPFAM" id="SSF47413">
    <property type="entry name" value="lambda repressor-like DNA-binding domains"/>
    <property type="match status" value="1"/>
</dbReference>
<evidence type="ECO:0000313" key="3">
    <source>
        <dbReference type="Proteomes" id="UP000431264"/>
    </source>
</evidence>
<dbReference type="AlphaFoldDB" id="A0A6I4IG38"/>
<organism evidence="2 3">
    <name type="scientific">Flavobacterium profundi</name>
    <dbReference type="NCBI Taxonomy" id="1774945"/>
    <lineage>
        <taxon>Bacteria</taxon>
        <taxon>Pseudomonadati</taxon>
        <taxon>Bacteroidota</taxon>
        <taxon>Flavobacteriia</taxon>
        <taxon>Flavobacteriales</taxon>
        <taxon>Flavobacteriaceae</taxon>
        <taxon>Flavobacterium</taxon>
    </lineage>
</organism>
<dbReference type="RefSeq" id="WP_140997031.1">
    <property type="nucleotide sequence ID" value="NZ_VDCZ01000003.1"/>
</dbReference>
<dbReference type="PROSITE" id="PS50943">
    <property type="entry name" value="HTH_CROC1"/>
    <property type="match status" value="1"/>
</dbReference>